<proteinExistence type="predicted"/>
<organism evidence="2 3">
    <name type="scientific">Psychrobacter halodurans</name>
    <dbReference type="NCBI Taxonomy" id="2818439"/>
    <lineage>
        <taxon>Bacteria</taxon>
        <taxon>Pseudomonadati</taxon>
        <taxon>Pseudomonadota</taxon>
        <taxon>Gammaproteobacteria</taxon>
        <taxon>Moraxellales</taxon>
        <taxon>Moraxellaceae</taxon>
        <taxon>Psychrobacter</taxon>
    </lineage>
</organism>
<dbReference type="InterPro" id="IPR038643">
    <property type="entry name" value="PliI_sf"/>
</dbReference>
<evidence type="ECO:0000313" key="3">
    <source>
        <dbReference type="Proteomes" id="UP000664161"/>
    </source>
</evidence>
<dbReference type="Gene3D" id="2.40.128.460">
    <property type="entry name" value="Periplasmic lysozyme inhibitor of I-type lysozyme"/>
    <property type="match status" value="1"/>
</dbReference>
<gene>
    <name evidence="2" type="ORF">J3491_07660</name>
</gene>
<keyword evidence="3" id="KW-1185">Reference proteome</keyword>
<feature type="signal peptide" evidence="1">
    <location>
        <begin position="1"/>
        <end position="23"/>
    </location>
</feature>
<dbReference type="SUPFAM" id="SSF69318">
    <property type="entry name" value="Integrin alpha N-terminal domain"/>
    <property type="match status" value="1"/>
</dbReference>
<dbReference type="PROSITE" id="PS51257">
    <property type="entry name" value="PROKAR_LIPOPROTEIN"/>
    <property type="match status" value="1"/>
</dbReference>
<evidence type="ECO:0000313" key="2">
    <source>
        <dbReference type="EMBL" id="MBO1517207.1"/>
    </source>
</evidence>
<feature type="chain" id="PRO_5043588003" evidence="1">
    <location>
        <begin position="24"/>
        <end position="328"/>
    </location>
</feature>
<keyword evidence="1" id="KW-0732">Signal</keyword>
<accession>A0AAW4IP30</accession>
<evidence type="ECO:0000256" key="1">
    <source>
        <dbReference type="SAM" id="SignalP"/>
    </source>
</evidence>
<dbReference type="RefSeq" id="WP_207969726.1">
    <property type="nucleotide sequence ID" value="NZ_JAGBKN010000014.1"/>
</dbReference>
<dbReference type="Proteomes" id="UP000664161">
    <property type="component" value="Unassembled WGS sequence"/>
</dbReference>
<comment type="caution">
    <text evidence="2">The sequence shown here is derived from an EMBL/GenBank/DDBJ whole genome shotgun (WGS) entry which is preliminary data.</text>
</comment>
<protein>
    <submittedName>
        <fullName evidence="2">Uncharacterized protein</fullName>
    </submittedName>
</protein>
<reference evidence="2 3" key="1">
    <citation type="submission" date="2021-03" db="EMBL/GenBank/DDBJ databases">
        <authorList>
            <person name="Shang D.-D."/>
            <person name="Du Z.-J."/>
            <person name="Chen G.-J."/>
        </authorList>
    </citation>
    <scope>NUCLEOTIDE SEQUENCE [LARGE SCALE GENOMIC DNA]</scope>
    <source>
        <strain evidence="2 3">F2608</strain>
    </source>
</reference>
<dbReference type="EMBL" id="JAGBKN010000014">
    <property type="protein sequence ID" value="MBO1517207.1"/>
    <property type="molecule type" value="Genomic_DNA"/>
</dbReference>
<sequence length="328" mass="36456">MMRKTLLPSMLLLSLTACQNTNTQDLETTTVLHNDLPTTTVTDKYTNNITGDYVTDGYTKRNEGYDWFAISVRDAGQDAISVSIRSRIDKKKPTCTLDTVLHKAHDGRYQFWVDNNPVYLRFNDNSLSIEGETSHLQKTAFYCSGGATLGGVYQKLSDTLDTRQLDNSQYATSLNYGDFSTQVTSTSDGNGGYILQIQSMGEDIIERPISDPVVSADVGDMNGDGYPEILVFTQSVGSGSYGDVIAYSSNKGLSWSQVSYPELTDKLKQGYMGHDAFALVENVLVRRFPLYLENDSNANPQGKTRQIQYDMKDGEASRQFVVDTVNEF</sequence>
<name>A0AAW4IP30_9GAMM</name>
<dbReference type="AlphaFoldDB" id="A0AAW4IP30"/>
<dbReference type="InterPro" id="IPR028994">
    <property type="entry name" value="Integrin_alpha_N"/>
</dbReference>